<accession>A0A1B0DQC7</accession>
<feature type="region of interest" description="Disordered" evidence="1">
    <location>
        <begin position="91"/>
        <end position="116"/>
    </location>
</feature>
<dbReference type="Proteomes" id="UP000092462">
    <property type="component" value="Unassembled WGS sequence"/>
</dbReference>
<protein>
    <submittedName>
        <fullName evidence="2">Uncharacterized protein</fullName>
    </submittedName>
</protein>
<dbReference type="EMBL" id="AJVK01008538">
    <property type="status" value="NOT_ANNOTATED_CDS"/>
    <property type="molecule type" value="Genomic_DNA"/>
</dbReference>
<evidence type="ECO:0000256" key="1">
    <source>
        <dbReference type="SAM" id="MobiDB-lite"/>
    </source>
</evidence>
<dbReference type="VEuPathDB" id="VectorBase:PPAI010718"/>
<keyword evidence="3" id="KW-1185">Reference proteome</keyword>
<organism evidence="2 3">
    <name type="scientific">Phlebotomus papatasi</name>
    <name type="common">Sandfly</name>
    <dbReference type="NCBI Taxonomy" id="29031"/>
    <lineage>
        <taxon>Eukaryota</taxon>
        <taxon>Metazoa</taxon>
        <taxon>Ecdysozoa</taxon>
        <taxon>Arthropoda</taxon>
        <taxon>Hexapoda</taxon>
        <taxon>Insecta</taxon>
        <taxon>Pterygota</taxon>
        <taxon>Neoptera</taxon>
        <taxon>Endopterygota</taxon>
        <taxon>Diptera</taxon>
        <taxon>Nematocera</taxon>
        <taxon>Psychodoidea</taxon>
        <taxon>Psychodidae</taxon>
        <taxon>Phlebotomus</taxon>
        <taxon>Phlebotomus</taxon>
    </lineage>
</organism>
<reference evidence="2" key="1">
    <citation type="submission" date="2022-08" db="UniProtKB">
        <authorList>
            <consortium name="EnsemblMetazoa"/>
        </authorList>
    </citation>
    <scope>IDENTIFICATION</scope>
    <source>
        <strain evidence="2">Israel</strain>
    </source>
</reference>
<dbReference type="EnsemblMetazoa" id="PPAI010718-RA">
    <property type="protein sequence ID" value="PPAI010718-PA"/>
    <property type="gene ID" value="PPAI010718"/>
</dbReference>
<evidence type="ECO:0000313" key="3">
    <source>
        <dbReference type="Proteomes" id="UP000092462"/>
    </source>
</evidence>
<dbReference type="AlphaFoldDB" id="A0A1B0DQC7"/>
<dbReference type="VEuPathDB" id="VectorBase:PPAPM1_011898"/>
<name>A0A1B0DQC7_PHLPP</name>
<sequence length="352" mass="40272">EKGAQKTYITDTERRAIVAIIVDHLKTTRRDITHHDKSLYAKAAVKMFPVLGNNTGIGEVQDSFYNKRNYTGYIPNRLKGLQRDVKKRKRAFGEDLDEKPHRKSLKKQSIATSEAGSNNNLNVNVNVLSSIKADLELLNPTKDREEIIRKTLETRELRDAYEPNDEPIWIQCDFEDRFPEASPKLKKFFVEKREKIFEVQKQSTKKLTDSMKEWHEDVQLLACLLVLSGTTTSGHKGISRISEERALDEIIGLVPPDSVPPKVADKPKILAQGSSKKEVYRFYINVGTFLIETQNTFIDALDLYFKSFHVFKIEPLPSLKNLFDFIDQIVLGISEKENCSSNVAFLNNLLNI</sequence>
<evidence type="ECO:0000313" key="2">
    <source>
        <dbReference type="EnsemblMetazoa" id="PPAI010718-PA"/>
    </source>
</evidence>
<feature type="compositionally biased region" description="Polar residues" evidence="1">
    <location>
        <begin position="107"/>
        <end position="116"/>
    </location>
</feature>
<proteinExistence type="predicted"/>